<accession>A0A1Y0I468</accession>
<dbReference type="Proteomes" id="UP000196027">
    <property type="component" value="Chromosome"/>
</dbReference>
<sequence>MMTVNFLRNWTAKQLVLSLIMLAPVILAAYVWTLNHYLSRGEEPALLRQALVKYSKGYSPKIVVVSGSNALHGIDFMQMEKHFKQPVIAYADNGSFPLQHKLNALTDALEQGDTLLLPLEWTLYTYPDTLPDFYLDHLFNPDGAFNFEYRNLPWLDRLDLLLLQTPWSHAKYGLWHSLRSGFNLEKRGTLVWPADQLELPDTRARGGINDLPPEQFPEMSPEYCDAYILGRSHSRTLSKAFQENLATLDQIAQRGVNILFTWPVVVDQLDHYCYTSNLSSNLQVFADKITDTLNQHNFQMLGHYKDFAYGSNCFLNTYFHITPECATQNTTKLISFMEHNNPGLRPSKETPPPTAAFNQYILQNTKLDLRPITLNKLIKVNRDTKNWRDVLHLESGWSEPEETSVWSSGKRASLKIKLADQQQPLYLSLKGHYFNGNEKTRVLMNGEEVGQFDLSSAQIALPAGQTPHLTVEFQFLSAISPKSLGLSGDDRAIKFALQALMLTTEADPIDM</sequence>
<dbReference type="OrthoDB" id="1814621at2"/>
<reference evidence="1 2" key="1">
    <citation type="submission" date="2017-05" db="EMBL/GenBank/DDBJ databases">
        <title>Genomic insights into alkan degradation activity of Oleiphilus messinensis.</title>
        <authorList>
            <person name="Kozyavkin S.A."/>
            <person name="Slesarev A.I."/>
            <person name="Golyshin P.N."/>
            <person name="Korzhenkov A."/>
            <person name="Golyshina O.N."/>
            <person name="Toshchakov S.V."/>
        </authorList>
    </citation>
    <scope>NUCLEOTIDE SEQUENCE [LARGE SCALE GENOMIC DNA]</scope>
    <source>
        <strain evidence="1 2">ME102</strain>
    </source>
</reference>
<gene>
    <name evidence="1" type="ORF">OLMES_0912</name>
</gene>
<evidence type="ECO:0000313" key="1">
    <source>
        <dbReference type="EMBL" id="ARU54999.1"/>
    </source>
</evidence>
<protein>
    <submittedName>
        <fullName evidence="1">Uncharacterized protein</fullName>
    </submittedName>
</protein>
<dbReference type="RefSeq" id="WP_157678133.1">
    <property type="nucleotide sequence ID" value="NZ_CP021425.1"/>
</dbReference>
<name>A0A1Y0I468_9GAMM</name>
<keyword evidence="2" id="KW-1185">Reference proteome</keyword>
<evidence type="ECO:0000313" key="2">
    <source>
        <dbReference type="Proteomes" id="UP000196027"/>
    </source>
</evidence>
<dbReference type="AlphaFoldDB" id="A0A1Y0I468"/>
<dbReference type="KEGG" id="ome:OLMES_0912"/>
<proteinExistence type="predicted"/>
<organism evidence="1 2">
    <name type="scientific">Oleiphilus messinensis</name>
    <dbReference type="NCBI Taxonomy" id="141451"/>
    <lineage>
        <taxon>Bacteria</taxon>
        <taxon>Pseudomonadati</taxon>
        <taxon>Pseudomonadota</taxon>
        <taxon>Gammaproteobacteria</taxon>
        <taxon>Oceanospirillales</taxon>
        <taxon>Oleiphilaceae</taxon>
        <taxon>Oleiphilus</taxon>
    </lineage>
</organism>
<dbReference type="EMBL" id="CP021425">
    <property type="protein sequence ID" value="ARU54999.1"/>
    <property type="molecule type" value="Genomic_DNA"/>
</dbReference>